<comment type="caution">
    <text evidence="1">The sequence shown here is derived from an EMBL/GenBank/DDBJ whole genome shotgun (WGS) entry which is preliminary data.</text>
</comment>
<sequence length="194" mass="21462">MGISLIAYSLSASHLDAVLAEPALIWRVLEAEDDSRYLEQLAADNRTSLLQRLLGRAKPPRAPSTLSLADPQRRELDVDKSWDGLRHCVALCAPDAANFFEGDGKIGDFEVGYGPALYVGPDTVARCAAALASLDEGTLLKAFRTADFKGVYLEALWKRQDEEAESYLLENYRDFGQFIQHCAAHRQAAILQYT</sequence>
<evidence type="ECO:0008006" key="3">
    <source>
        <dbReference type="Google" id="ProtNLM"/>
    </source>
</evidence>
<gene>
    <name evidence="1" type="ORF">J2X20_003413</name>
</gene>
<keyword evidence="2" id="KW-1185">Reference proteome</keyword>
<dbReference type="Gene3D" id="3.40.1760.10">
    <property type="entry name" value="YfbM-like super family"/>
    <property type="match status" value="1"/>
</dbReference>
<dbReference type="RefSeq" id="WP_310266999.1">
    <property type="nucleotide sequence ID" value="NZ_JAVDXU010000002.1"/>
</dbReference>
<protein>
    <recommendedName>
        <fullName evidence="3">DUF1877 family protein</fullName>
    </recommendedName>
</protein>
<evidence type="ECO:0000313" key="1">
    <source>
        <dbReference type="EMBL" id="MDR7270755.1"/>
    </source>
</evidence>
<accession>A0ABU1YRA0</accession>
<dbReference type="Pfam" id="PF08974">
    <property type="entry name" value="DUF1877"/>
    <property type="match status" value="1"/>
</dbReference>
<name>A0ABU1YRA0_ROSSA</name>
<reference evidence="1 2" key="1">
    <citation type="submission" date="2023-07" db="EMBL/GenBank/DDBJ databases">
        <title>Sorghum-associated microbial communities from plants grown in Nebraska, USA.</title>
        <authorList>
            <person name="Schachtman D."/>
        </authorList>
    </citation>
    <scope>NUCLEOTIDE SEQUENCE [LARGE SCALE GENOMIC DNA]</scope>
    <source>
        <strain evidence="1 2">BE314</strain>
    </source>
</reference>
<dbReference type="Proteomes" id="UP001180453">
    <property type="component" value="Unassembled WGS sequence"/>
</dbReference>
<evidence type="ECO:0000313" key="2">
    <source>
        <dbReference type="Proteomes" id="UP001180453"/>
    </source>
</evidence>
<dbReference type="EMBL" id="JAVDXU010000002">
    <property type="protein sequence ID" value="MDR7270755.1"/>
    <property type="molecule type" value="Genomic_DNA"/>
</dbReference>
<proteinExistence type="predicted"/>
<organism evidence="1 2">
    <name type="scientific">Roseateles saccharophilus</name>
    <name type="common">Pseudomonas saccharophila</name>
    <dbReference type="NCBI Taxonomy" id="304"/>
    <lineage>
        <taxon>Bacteria</taxon>
        <taxon>Pseudomonadati</taxon>
        <taxon>Pseudomonadota</taxon>
        <taxon>Betaproteobacteria</taxon>
        <taxon>Burkholderiales</taxon>
        <taxon>Sphaerotilaceae</taxon>
        <taxon>Roseateles</taxon>
    </lineage>
</organism>
<dbReference type="InterPro" id="IPR035944">
    <property type="entry name" value="YfbM-like_sf"/>
</dbReference>
<dbReference type="InterPro" id="IPR015068">
    <property type="entry name" value="DUF1877"/>
</dbReference>
<dbReference type="SUPFAM" id="SSF111069">
    <property type="entry name" value="Hypothetical protein yfbM"/>
    <property type="match status" value="1"/>
</dbReference>